<comment type="caution">
    <text evidence="3">The sequence shown here is derived from an EMBL/GenBank/DDBJ whole genome shotgun (WGS) entry which is preliminary data.</text>
</comment>
<evidence type="ECO:0000313" key="4">
    <source>
        <dbReference type="Proteomes" id="UP000177555"/>
    </source>
</evidence>
<dbReference type="AlphaFoldDB" id="A0A1F5JL46"/>
<proteinExistence type="predicted"/>
<sequence>MGNFNRGDRGGRSGGAFERRGYSDRGRRGPVEMHRAVCDNCRKNCEVPFRPTSGKPIFCNDCFQSNRGSDSRRSTNSDDRQMFEAVCDECGQSCKVPFQPSDGKPVYCSNCFGEKKGAGNRNREQSQPQYKNQLAELNNKLDRILLMLAPNAFETAVPVVAEEIVIDEVSDQPIEEQVVEEKIKAPKKKSSKKK</sequence>
<dbReference type="InterPro" id="IPR026363">
    <property type="entry name" value="CxxC-x17-CxxC_dom"/>
</dbReference>
<feature type="domain" description="CxxC-x17-CxxC" evidence="2">
    <location>
        <begin position="32"/>
        <end position="67"/>
    </location>
</feature>
<reference evidence="3 4" key="1">
    <citation type="journal article" date="2016" name="Nat. Commun.">
        <title>Thousands of microbial genomes shed light on interconnected biogeochemical processes in an aquifer system.</title>
        <authorList>
            <person name="Anantharaman K."/>
            <person name="Brown C.T."/>
            <person name="Hug L.A."/>
            <person name="Sharon I."/>
            <person name="Castelle C.J."/>
            <person name="Probst A.J."/>
            <person name="Thomas B.C."/>
            <person name="Singh A."/>
            <person name="Wilkins M.J."/>
            <person name="Karaoz U."/>
            <person name="Brodie E.L."/>
            <person name="Williams K.H."/>
            <person name="Hubbard S.S."/>
            <person name="Banfield J.F."/>
        </authorList>
    </citation>
    <scope>NUCLEOTIDE SEQUENCE [LARGE SCALE GENOMIC DNA]</scope>
</reference>
<dbReference type="Proteomes" id="UP000177555">
    <property type="component" value="Unassembled WGS sequence"/>
</dbReference>
<dbReference type="NCBIfam" id="TIGR04272">
    <property type="entry name" value="cxxc_cxxc_Mbark"/>
    <property type="match status" value="2"/>
</dbReference>
<name>A0A1F5JL46_9BACT</name>
<evidence type="ECO:0000256" key="1">
    <source>
        <dbReference type="SAM" id="MobiDB-lite"/>
    </source>
</evidence>
<accession>A0A1F5JL46</accession>
<gene>
    <name evidence="3" type="ORF">A2867_05295</name>
</gene>
<protein>
    <recommendedName>
        <fullName evidence="2">CxxC-x17-CxxC domain-containing protein</fullName>
    </recommendedName>
</protein>
<dbReference type="EMBL" id="MFCP01000008">
    <property type="protein sequence ID" value="OGE29268.1"/>
    <property type="molecule type" value="Genomic_DNA"/>
</dbReference>
<feature type="region of interest" description="Disordered" evidence="1">
    <location>
        <begin position="1"/>
        <end position="28"/>
    </location>
</feature>
<feature type="domain" description="CxxC-x17-CxxC" evidence="2">
    <location>
        <begin position="80"/>
        <end position="116"/>
    </location>
</feature>
<organism evidence="3 4">
    <name type="scientific">Candidatus Daviesbacteria bacterium RIFCSPHIGHO2_01_FULL_40_11</name>
    <dbReference type="NCBI Taxonomy" id="1797762"/>
    <lineage>
        <taxon>Bacteria</taxon>
        <taxon>Candidatus Daviesiibacteriota</taxon>
    </lineage>
</organism>
<evidence type="ECO:0000259" key="2">
    <source>
        <dbReference type="Pfam" id="PF23477"/>
    </source>
</evidence>
<dbReference type="Pfam" id="PF23477">
    <property type="entry name" value="zf_Tbcl_2"/>
    <property type="match status" value="2"/>
</dbReference>
<evidence type="ECO:0000313" key="3">
    <source>
        <dbReference type="EMBL" id="OGE29268.1"/>
    </source>
</evidence>